<dbReference type="EMBL" id="ML976704">
    <property type="protein sequence ID" value="KAF1969958.1"/>
    <property type="molecule type" value="Genomic_DNA"/>
</dbReference>
<gene>
    <name evidence="1" type="ORF">BU23DRAFT_601155</name>
</gene>
<evidence type="ECO:0000313" key="2">
    <source>
        <dbReference type="Proteomes" id="UP000800036"/>
    </source>
</evidence>
<keyword evidence="2" id="KW-1185">Reference proteome</keyword>
<organism evidence="1 2">
    <name type="scientific">Bimuria novae-zelandiae CBS 107.79</name>
    <dbReference type="NCBI Taxonomy" id="1447943"/>
    <lineage>
        <taxon>Eukaryota</taxon>
        <taxon>Fungi</taxon>
        <taxon>Dikarya</taxon>
        <taxon>Ascomycota</taxon>
        <taxon>Pezizomycotina</taxon>
        <taxon>Dothideomycetes</taxon>
        <taxon>Pleosporomycetidae</taxon>
        <taxon>Pleosporales</taxon>
        <taxon>Massarineae</taxon>
        <taxon>Didymosphaeriaceae</taxon>
        <taxon>Bimuria</taxon>
    </lineage>
</organism>
<dbReference type="Proteomes" id="UP000800036">
    <property type="component" value="Unassembled WGS sequence"/>
</dbReference>
<name>A0A6A5UZB2_9PLEO</name>
<dbReference type="AlphaFoldDB" id="A0A6A5UZB2"/>
<evidence type="ECO:0000313" key="1">
    <source>
        <dbReference type="EMBL" id="KAF1969958.1"/>
    </source>
</evidence>
<accession>A0A6A5UZB2</accession>
<sequence length="247" mass="27515">MLLRGAEPTGLIALGLISLPGLLSLDQGLLNRPPNLAAAHAQLMLLARMRTLTASWYKNLLTRATYRPYSLNCQMISYWQLVDRSIAPAPILLLWLQPSRLPGPAAFVASTRPWPKREQKWRAAKFHGVCCIVDAHLEFLFPTAVGNDWTGASSKRIRLSKQGEFSALPALRIGHRGLTVLVGQKHGNTTHQCEWKHVVVSKPWICEVGDRFGRRLLEVGGRRFLVNPELHLPCNTSTSTSNRCATI</sequence>
<protein>
    <submittedName>
        <fullName evidence="1">Uncharacterized protein</fullName>
    </submittedName>
</protein>
<proteinExistence type="predicted"/>
<reference evidence="1" key="1">
    <citation type="journal article" date="2020" name="Stud. Mycol.">
        <title>101 Dothideomycetes genomes: a test case for predicting lifestyles and emergence of pathogens.</title>
        <authorList>
            <person name="Haridas S."/>
            <person name="Albert R."/>
            <person name="Binder M."/>
            <person name="Bloem J."/>
            <person name="Labutti K."/>
            <person name="Salamov A."/>
            <person name="Andreopoulos B."/>
            <person name="Baker S."/>
            <person name="Barry K."/>
            <person name="Bills G."/>
            <person name="Bluhm B."/>
            <person name="Cannon C."/>
            <person name="Castanera R."/>
            <person name="Culley D."/>
            <person name="Daum C."/>
            <person name="Ezra D."/>
            <person name="Gonzalez J."/>
            <person name="Henrissat B."/>
            <person name="Kuo A."/>
            <person name="Liang C."/>
            <person name="Lipzen A."/>
            <person name="Lutzoni F."/>
            <person name="Magnuson J."/>
            <person name="Mondo S."/>
            <person name="Nolan M."/>
            <person name="Ohm R."/>
            <person name="Pangilinan J."/>
            <person name="Park H.-J."/>
            <person name="Ramirez L."/>
            <person name="Alfaro M."/>
            <person name="Sun H."/>
            <person name="Tritt A."/>
            <person name="Yoshinaga Y."/>
            <person name="Zwiers L.-H."/>
            <person name="Turgeon B."/>
            <person name="Goodwin S."/>
            <person name="Spatafora J."/>
            <person name="Crous P."/>
            <person name="Grigoriev I."/>
        </authorList>
    </citation>
    <scope>NUCLEOTIDE SEQUENCE</scope>
    <source>
        <strain evidence="1">CBS 107.79</strain>
    </source>
</reference>